<reference evidence="6 9" key="2">
    <citation type="journal article" date="2014" name="BMC Genomics">
        <title>An improved genome release (version Mt4.0) for the model legume Medicago truncatula.</title>
        <authorList>
            <person name="Tang H."/>
            <person name="Krishnakumar V."/>
            <person name="Bidwell S."/>
            <person name="Rosen B."/>
            <person name="Chan A."/>
            <person name="Zhou S."/>
            <person name="Gentzbittel L."/>
            <person name="Childs K.L."/>
            <person name="Yandell M."/>
            <person name="Gundlach H."/>
            <person name="Mayer K.F."/>
            <person name="Schwartz D.C."/>
            <person name="Town C.D."/>
        </authorList>
    </citation>
    <scope>GENOME REANNOTATION</scope>
    <source>
        <strain evidence="8 9">cv. Jemalong A17</strain>
    </source>
</reference>
<comment type="similarity">
    <text evidence="4">Belongs to the glycosyltransferase 8 family.</text>
</comment>
<gene>
    <name evidence="8" type="primary">11408724</name>
    <name evidence="6" type="ordered locus">MTR_1g082880</name>
    <name evidence="7" type="ORF">MtrunA17_Chr1g0191821</name>
</gene>
<reference evidence="7" key="5">
    <citation type="journal article" date="2018" name="Nat. Plants">
        <title>Whole-genome landscape of Medicago truncatula symbiotic genes.</title>
        <authorList>
            <person name="Pecrix Y."/>
            <person name="Gamas P."/>
            <person name="Carrere S."/>
        </authorList>
    </citation>
    <scope>NUCLEOTIDE SEQUENCE</scope>
    <source>
        <tissue evidence="7">Leaves</tissue>
    </source>
</reference>
<dbReference type="InterPro" id="IPR050587">
    <property type="entry name" value="GNT1/Glycosyltrans_8"/>
</dbReference>
<evidence type="ECO:0000313" key="9">
    <source>
        <dbReference type="Proteomes" id="UP000002051"/>
    </source>
</evidence>
<dbReference type="Gene3D" id="3.90.550.10">
    <property type="entry name" value="Spore Coat Polysaccharide Biosynthesis Protein SpsA, Chain A"/>
    <property type="match status" value="1"/>
</dbReference>
<evidence type="ECO:0000313" key="7">
    <source>
        <dbReference type="EMBL" id="RHN80767.1"/>
    </source>
</evidence>
<proteinExistence type="inferred from homology"/>
<evidence type="ECO:0000256" key="2">
    <source>
        <dbReference type="ARBA" id="ARBA00022679"/>
    </source>
</evidence>
<dbReference type="CDD" id="cd02537">
    <property type="entry name" value="GT8_Glycogenin"/>
    <property type="match status" value="1"/>
</dbReference>
<keyword evidence="5" id="KW-1133">Transmembrane helix</keyword>
<protein>
    <recommendedName>
        <fullName evidence="4">Hexosyltransferase</fullName>
        <ecNumber evidence="4">2.4.1.-</ecNumber>
    </recommendedName>
</protein>
<dbReference type="GO" id="GO:0016757">
    <property type="term" value="F:glycosyltransferase activity"/>
    <property type="evidence" value="ECO:0000318"/>
    <property type="project" value="GO_Central"/>
</dbReference>
<sequence length="559" mass="65483">MASKPPSITFLILMFFSITLTLFVLSMKPKSVTNNIFQLDKRKPPWFNVIEKNIDNKRIKVGVVNINPRLKFDDIGIYEQLNALYPHVETLSIDFDHADESLKWKDLFPTWIDEDEKYGHPKCIDLPMPIWESYRDVNVVVARVPCEKGIKDVFRLQVNLVVANLVVESGWVMKLDSYQPVYVVFIGTCSPTIEIFRCDDLLFHESGEYWVYKPDLVSLRHKMLMPVGTCQLAPGYAEKGKEVWRGNYISQSATILKYYTIHVPNLAYVTVLHSSEAYVCGAIALAQSILGNNDNNYYTIDLLLLADDSIGHESIKGLKSAGWKIKHIQRILNPFAKKGTYNEWNYSKLRIWQLTMYDKIIFLDSDLLVLKNIDHFFAYPQLSAAPNDLTLFNSGLMVIEPSMCMFEELMNKTLKVKPYNGGDQGFLNEVFTWWHRLPTKVNYLKSFEGNNNNEIIHEDLYVMHYLGLKPWMCYRDYDCNWDMRELHVFASDLAHKMWWKVYDTMPQKLQAYCRLTQKMDERILQRRKRARNANLSDGHWKIKVKDPRRKRYNNVNFRI</sequence>
<keyword evidence="5" id="KW-0472">Membrane</keyword>
<organism evidence="6 9">
    <name type="scientific">Medicago truncatula</name>
    <name type="common">Barrel medic</name>
    <name type="synonym">Medicago tribuloides</name>
    <dbReference type="NCBI Taxonomy" id="3880"/>
    <lineage>
        <taxon>Eukaryota</taxon>
        <taxon>Viridiplantae</taxon>
        <taxon>Streptophyta</taxon>
        <taxon>Embryophyta</taxon>
        <taxon>Tracheophyta</taxon>
        <taxon>Spermatophyta</taxon>
        <taxon>Magnoliopsida</taxon>
        <taxon>eudicotyledons</taxon>
        <taxon>Gunneridae</taxon>
        <taxon>Pentapetalae</taxon>
        <taxon>rosids</taxon>
        <taxon>fabids</taxon>
        <taxon>Fabales</taxon>
        <taxon>Fabaceae</taxon>
        <taxon>Papilionoideae</taxon>
        <taxon>50 kb inversion clade</taxon>
        <taxon>NPAAA clade</taxon>
        <taxon>Hologalegina</taxon>
        <taxon>IRL clade</taxon>
        <taxon>Trifolieae</taxon>
        <taxon>Medicago</taxon>
    </lineage>
</organism>
<evidence type="ECO:0000313" key="10">
    <source>
        <dbReference type="Proteomes" id="UP000265566"/>
    </source>
</evidence>
<dbReference type="PaxDb" id="3880-AES61358"/>
<dbReference type="KEGG" id="mtr:11408724"/>
<dbReference type="Proteomes" id="UP000002051">
    <property type="component" value="Unassembled WGS sequence"/>
</dbReference>
<dbReference type="PANTHER" id="PTHR11183">
    <property type="entry name" value="GLYCOGENIN SUBFAMILY MEMBER"/>
    <property type="match status" value="1"/>
</dbReference>
<keyword evidence="2 7" id="KW-0808">Transferase</keyword>
<name>G7I837_MEDTR</name>
<dbReference type="Gramene" id="rna4732">
    <property type="protein sequence ID" value="RHN80767.1"/>
    <property type="gene ID" value="gene4732"/>
</dbReference>
<dbReference type="EMBL" id="CM001217">
    <property type="protein sequence ID" value="AES61358.1"/>
    <property type="molecule type" value="Genomic_DNA"/>
</dbReference>
<dbReference type="OMA" id="VPCDGWS"/>
<dbReference type="AlphaFoldDB" id="G7I837"/>
<reference evidence="8" key="3">
    <citation type="submission" date="2015-04" db="UniProtKB">
        <authorList>
            <consortium name="EnsemblPlants"/>
        </authorList>
    </citation>
    <scope>IDENTIFICATION</scope>
    <source>
        <strain evidence="8">cv. Jemalong A17</strain>
    </source>
</reference>
<evidence type="ECO:0000256" key="5">
    <source>
        <dbReference type="SAM" id="Phobius"/>
    </source>
</evidence>
<dbReference type="Pfam" id="PF01501">
    <property type="entry name" value="Glyco_transf_8"/>
    <property type="match status" value="1"/>
</dbReference>
<evidence type="ECO:0000256" key="4">
    <source>
        <dbReference type="RuleBase" id="RU362027"/>
    </source>
</evidence>
<dbReference type="HOGENOM" id="CLU_023070_1_0_1"/>
<dbReference type="GO" id="GO:0045492">
    <property type="term" value="P:xylan biosynthetic process"/>
    <property type="evidence" value="ECO:0000318"/>
    <property type="project" value="GO_Central"/>
</dbReference>
<evidence type="ECO:0000256" key="3">
    <source>
        <dbReference type="ARBA" id="ARBA00023211"/>
    </source>
</evidence>
<feature type="transmembrane region" description="Helical" evidence="5">
    <location>
        <begin position="7"/>
        <end position="27"/>
    </location>
</feature>
<keyword evidence="9" id="KW-1185">Reference proteome</keyword>
<dbReference type="STRING" id="3880.G7I837"/>
<dbReference type="OrthoDB" id="2014201at2759"/>
<evidence type="ECO:0000313" key="6">
    <source>
        <dbReference type="EMBL" id="AES61358.1"/>
    </source>
</evidence>
<keyword evidence="5" id="KW-0812">Transmembrane</keyword>
<dbReference type="eggNOG" id="KOG1950">
    <property type="taxonomic scope" value="Eukaryota"/>
</dbReference>
<keyword evidence="3" id="KW-0464">Manganese</keyword>
<dbReference type="InterPro" id="IPR002495">
    <property type="entry name" value="Glyco_trans_8"/>
</dbReference>
<dbReference type="InterPro" id="IPR029044">
    <property type="entry name" value="Nucleotide-diphossugar_trans"/>
</dbReference>
<reference evidence="6 9" key="1">
    <citation type="journal article" date="2011" name="Nature">
        <title>The Medicago genome provides insight into the evolution of rhizobial symbioses.</title>
        <authorList>
            <person name="Young N.D."/>
            <person name="Debelle F."/>
            <person name="Oldroyd G.E."/>
            <person name="Geurts R."/>
            <person name="Cannon S.B."/>
            <person name="Udvardi M.K."/>
            <person name="Benedito V.A."/>
            <person name="Mayer K.F."/>
            <person name="Gouzy J."/>
            <person name="Schoof H."/>
            <person name="Van de Peer Y."/>
            <person name="Proost S."/>
            <person name="Cook D.R."/>
            <person name="Meyers B.C."/>
            <person name="Spannagl M."/>
            <person name="Cheung F."/>
            <person name="De Mita S."/>
            <person name="Krishnakumar V."/>
            <person name="Gundlach H."/>
            <person name="Zhou S."/>
            <person name="Mudge J."/>
            <person name="Bharti A.K."/>
            <person name="Murray J.D."/>
            <person name="Naoumkina M.A."/>
            <person name="Rosen B."/>
            <person name="Silverstein K.A."/>
            <person name="Tang H."/>
            <person name="Rombauts S."/>
            <person name="Zhao P.X."/>
            <person name="Zhou P."/>
            <person name="Barbe V."/>
            <person name="Bardou P."/>
            <person name="Bechner M."/>
            <person name="Bellec A."/>
            <person name="Berger A."/>
            <person name="Berges H."/>
            <person name="Bidwell S."/>
            <person name="Bisseling T."/>
            <person name="Choisne N."/>
            <person name="Couloux A."/>
            <person name="Denny R."/>
            <person name="Deshpande S."/>
            <person name="Dai X."/>
            <person name="Doyle J.J."/>
            <person name="Dudez A.M."/>
            <person name="Farmer A.D."/>
            <person name="Fouteau S."/>
            <person name="Franken C."/>
            <person name="Gibelin C."/>
            <person name="Gish J."/>
            <person name="Goldstein S."/>
            <person name="Gonzalez A.J."/>
            <person name="Green P.J."/>
            <person name="Hallab A."/>
            <person name="Hartog M."/>
            <person name="Hua A."/>
            <person name="Humphray S.J."/>
            <person name="Jeong D.H."/>
            <person name="Jing Y."/>
            <person name="Jocker A."/>
            <person name="Kenton S.M."/>
            <person name="Kim D.J."/>
            <person name="Klee K."/>
            <person name="Lai H."/>
            <person name="Lang C."/>
            <person name="Lin S."/>
            <person name="Macmil S.L."/>
            <person name="Magdelenat G."/>
            <person name="Matthews L."/>
            <person name="McCorrison J."/>
            <person name="Monaghan E.L."/>
            <person name="Mun J.H."/>
            <person name="Najar F.Z."/>
            <person name="Nicholson C."/>
            <person name="Noirot C."/>
            <person name="O'Bleness M."/>
            <person name="Paule C.R."/>
            <person name="Poulain J."/>
            <person name="Prion F."/>
            <person name="Qin B."/>
            <person name="Qu C."/>
            <person name="Retzel E.F."/>
            <person name="Riddle C."/>
            <person name="Sallet E."/>
            <person name="Samain S."/>
            <person name="Samson N."/>
            <person name="Sanders I."/>
            <person name="Saurat O."/>
            <person name="Scarpelli C."/>
            <person name="Schiex T."/>
            <person name="Segurens B."/>
            <person name="Severin A.J."/>
            <person name="Sherrier D.J."/>
            <person name="Shi R."/>
            <person name="Sims S."/>
            <person name="Singer S.R."/>
            <person name="Sinharoy S."/>
            <person name="Sterck L."/>
            <person name="Viollet A."/>
            <person name="Wang B.B."/>
            <person name="Wang K."/>
            <person name="Wang M."/>
            <person name="Wang X."/>
            <person name="Warfsmann J."/>
            <person name="Weissenbach J."/>
            <person name="White D.D."/>
            <person name="White J.D."/>
            <person name="Wiley G.B."/>
            <person name="Wincker P."/>
            <person name="Xing Y."/>
            <person name="Yang L."/>
            <person name="Yao Z."/>
            <person name="Ying F."/>
            <person name="Zhai J."/>
            <person name="Zhou L."/>
            <person name="Zuber A."/>
            <person name="Denarie J."/>
            <person name="Dixon R.A."/>
            <person name="May G.D."/>
            <person name="Schwartz D.C."/>
            <person name="Rogers J."/>
            <person name="Quetier F."/>
            <person name="Town C.D."/>
            <person name="Roe B.A."/>
        </authorList>
    </citation>
    <scope>NUCLEOTIDE SEQUENCE [LARGE SCALE GENOMIC DNA]</scope>
    <source>
        <strain evidence="6">A17</strain>
        <strain evidence="8 9">cv. Jemalong A17</strain>
    </source>
</reference>
<dbReference type="EMBL" id="PSQE01000001">
    <property type="protein sequence ID" value="RHN80767.1"/>
    <property type="molecule type" value="Genomic_DNA"/>
</dbReference>
<keyword evidence="1 7" id="KW-0328">Glycosyltransferase</keyword>
<dbReference type="Proteomes" id="UP000265566">
    <property type="component" value="Chromosome 1"/>
</dbReference>
<evidence type="ECO:0000313" key="8">
    <source>
        <dbReference type="EnsemblPlants" id="AES61358"/>
    </source>
</evidence>
<dbReference type="SUPFAM" id="SSF53448">
    <property type="entry name" value="Nucleotide-diphospho-sugar transferases"/>
    <property type="match status" value="1"/>
</dbReference>
<reference evidence="10" key="4">
    <citation type="journal article" date="2018" name="Nat. Plants">
        <title>Whole-genome landscape of Medicago truncatula symbiotic genes.</title>
        <authorList>
            <person name="Pecrix Y."/>
            <person name="Staton S.E."/>
            <person name="Sallet E."/>
            <person name="Lelandais-Briere C."/>
            <person name="Moreau S."/>
            <person name="Carrere S."/>
            <person name="Blein T."/>
            <person name="Jardinaud M.F."/>
            <person name="Latrasse D."/>
            <person name="Zouine M."/>
            <person name="Zahm M."/>
            <person name="Kreplak J."/>
            <person name="Mayjonade B."/>
            <person name="Satge C."/>
            <person name="Perez M."/>
            <person name="Cauet S."/>
            <person name="Marande W."/>
            <person name="Chantry-Darmon C."/>
            <person name="Lopez-Roques C."/>
            <person name="Bouchez O."/>
            <person name="Berard A."/>
            <person name="Debelle F."/>
            <person name="Munos S."/>
            <person name="Bendahmane A."/>
            <person name="Berges H."/>
            <person name="Niebel A."/>
            <person name="Buitink J."/>
            <person name="Frugier F."/>
            <person name="Benhamed M."/>
            <person name="Crespi M."/>
            <person name="Gouzy J."/>
            <person name="Gamas P."/>
        </authorList>
    </citation>
    <scope>NUCLEOTIDE SEQUENCE [LARGE SCALE GENOMIC DNA]</scope>
    <source>
        <strain evidence="10">cv. Jemalong A17</strain>
    </source>
</reference>
<dbReference type="EnsemblPlants" id="AES61358">
    <property type="protein sequence ID" value="AES61358"/>
    <property type="gene ID" value="MTR_1g082880"/>
</dbReference>
<dbReference type="EC" id="2.4.1.-" evidence="4"/>
<accession>G7I837</accession>
<evidence type="ECO:0000256" key="1">
    <source>
        <dbReference type="ARBA" id="ARBA00022676"/>
    </source>
</evidence>